<evidence type="ECO:0000313" key="5">
    <source>
        <dbReference type="EMBL" id="KZC10051.1"/>
    </source>
</evidence>
<evidence type="ECO:0000256" key="2">
    <source>
        <dbReference type="ARBA" id="ARBA00022801"/>
    </source>
</evidence>
<evidence type="ECO:0000256" key="1">
    <source>
        <dbReference type="ARBA" id="ARBA00022741"/>
    </source>
</evidence>
<dbReference type="EMBL" id="KQ434885">
    <property type="protein sequence ID" value="KZC10051.1"/>
    <property type="molecule type" value="Genomic_DNA"/>
</dbReference>
<dbReference type="Proteomes" id="UP000076502">
    <property type="component" value="Unassembled WGS sequence"/>
</dbReference>
<dbReference type="PANTHER" id="PTHR43146:SF1">
    <property type="entry name" value="CANCER-RELATED NUCLEOSIDE-TRIPHOSPHATASE"/>
    <property type="match status" value="1"/>
</dbReference>
<evidence type="ECO:0000259" key="4">
    <source>
        <dbReference type="SMART" id="SM00382"/>
    </source>
</evidence>
<dbReference type="STRING" id="178035.A0A154PDY2"/>
<dbReference type="InterPro" id="IPR003593">
    <property type="entry name" value="AAA+_ATPase"/>
</dbReference>
<reference evidence="5 6" key="1">
    <citation type="submission" date="2015-07" db="EMBL/GenBank/DDBJ databases">
        <title>The genome of Dufourea novaeangliae.</title>
        <authorList>
            <person name="Pan H."/>
            <person name="Kapheim K."/>
        </authorList>
    </citation>
    <scope>NUCLEOTIDE SEQUENCE [LARGE SCALE GENOMIC DNA]</scope>
    <source>
        <strain evidence="5">0120121106</strain>
        <tissue evidence="5">Whole body</tissue>
    </source>
</reference>
<dbReference type="SMART" id="SM00382">
    <property type="entry name" value="AAA"/>
    <property type="match status" value="1"/>
</dbReference>
<proteinExistence type="predicted"/>
<organism evidence="5 6">
    <name type="scientific">Dufourea novaeangliae</name>
    <name type="common">Sweat bee</name>
    <dbReference type="NCBI Taxonomy" id="178035"/>
    <lineage>
        <taxon>Eukaryota</taxon>
        <taxon>Metazoa</taxon>
        <taxon>Ecdysozoa</taxon>
        <taxon>Arthropoda</taxon>
        <taxon>Hexapoda</taxon>
        <taxon>Insecta</taxon>
        <taxon>Pterygota</taxon>
        <taxon>Neoptera</taxon>
        <taxon>Endopterygota</taxon>
        <taxon>Hymenoptera</taxon>
        <taxon>Apocrita</taxon>
        <taxon>Aculeata</taxon>
        <taxon>Apoidea</taxon>
        <taxon>Anthophila</taxon>
        <taxon>Halictidae</taxon>
        <taxon>Rophitinae</taxon>
        <taxon>Dufourea</taxon>
    </lineage>
</organism>
<accession>A0A154PDY2</accession>
<gene>
    <name evidence="5" type="ORF">WN55_01802</name>
</gene>
<keyword evidence="3" id="KW-0067">ATP-binding</keyword>
<dbReference type="InterPro" id="IPR004948">
    <property type="entry name" value="Nuc-triphosphatase_THEP1"/>
</dbReference>
<keyword evidence="6" id="KW-1185">Reference proteome</keyword>
<sequence>MDGQNGATLCISRVLLTGPPGIGKSTICKEIISNLKEQTHKVDGFYTEEVRNDIGNRIGFDVVPINSSGRKLTLARVKDVIDPSQRSKYKVGNYYVFLSNLETVALPVFDSTADILIIDEIGKMELFSQKFHDKILKLFSGSRNEPFIIATIPEMHKIPQRYLSLFQNLQADKKSKVITVNRENRDSLVKEIVRLIL</sequence>
<dbReference type="SUPFAM" id="SSF52540">
    <property type="entry name" value="P-loop containing nucleoside triphosphate hydrolases"/>
    <property type="match status" value="1"/>
</dbReference>
<name>A0A154PDY2_DUFNO</name>
<dbReference type="Gene3D" id="3.40.50.300">
    <property type="entry name" value="P-loop containing nucleotide triphosphate hydrolases"/>
    <property type="match status" value="1"/>
</dbReference>
<evidence type="ECO:0000256" key="3">
    <source>
        <dbReference type="ARBA" id="ARBA00022840"/>
    </source>
</evidence>
<dbReference type="InterPro" id="IPR027417">
    <property type="entry name" value="P-loop_NTPase"/>
</dbReference>
<dbReference type="AlphaFoldDB" id="A0A154PDY2"/>
<keyword evidence="1" id="KW-0547">Nucleotide-binding</keyword>
<keyword evidence="2" id="KW-0378">Hydrolase</keyword>
<dbReference type="Pfam" id="PF03266">
    <property type="entry name" value="NTPase_1"/>
    <property type="match status" value="1"/>
</dbReference>
<dbReference type="GO" id="GO:0005524">
    <property type="term" value="F:ATP binding"/>
    <property type="evidence" value="ECO:0007669"/>
    <property type="project" value="UniProtKB-KW"/>
</dbReference>
<dbReference type="OrthoDB" id="446244at2759"/>
<feature type="domain" description="AAA+ ATPase" evidence="4">
    <location>
        <begin position="10"/>
        <end position="184"/>
    </location>
</feature>
<protein>
    <submittedName>
        <fullName evidence="5">Cancer-related nucleoside-triphosphatase like protein</fullName>
    </submittedName>
</protein>
<dbReference type="GO" id="GO:0017111">
    <property type="term" value="F:ribonucleoside triphosphate phosphatase activity"/>
    <property type="evidence" value="ECO:0007669"/>
    <property type="project" value="InterPro"/>
</dbReference>
<evidence type="ECO:0000313" key="6">
    <source>
        <dbReference type="Proteomes" id="UP000076502"/>
    </source>
</evidence>
<dbReference type="PANTHER" id="PTHR43146">
    <property type="entry name" value="CANCER-RELATED NUCLEOSIDE-TRIPHOSPHATASE"/>
    <property type="match status" value="1"/>
</dbReference>